<evidence type="ECO:0000259" key="8">
    <source>
        <dbReference type="Pfam" id="PF14322"/>
    </source>
</evidence>
<dbReference type="GO" id="GO:0009279">
    <property type="term" value="C:cell outer membrane"/>
    <property type="evidence" value="ECO:0007669"/>
    <property type="project" value="UniProtKB-SubCell"/>
</dbReference>
<evidence type="ECO:0000256" key="4">
    <source>
        <dbReference type="ARBA" id="ARBA00023136"/>
    </source>
</evidence>
<dbReference type="InterPro" id="IPR033985">
    <property type="entry name" value="SusD-like_N"/>
</dbReference>
<comment type="similarity">
    <text evidence="2">Belongs to the SusD family.</text>
</comment>
<gene>
    <name evidence="9" type="ORF">K8V40_02510</name>
</gene>
<accession>A0A921L4X0</accession>
<evidence type="ECO:0000313" key="9">
    <source>
        <dbReference type="EMBL" id="HJF80512.1"/>
    </source>
</evidence>
<dbReference type="SUPFAM" id="SSF48452">
    <property type="entry name" value="TPR-like"/>
    <property type="match status" value="1"/>
</dbReference>
<dbReference type="InterPro" id="IPR011990">
    <property type="entry name" value="TPR-like_helical_dom_sf"/>
</dbReference>
<comment type="caution">
    <text evidence="9">The sequence shown here is derived from an EMBL/GenBank/DDBJ whole genome shotgun (WGS) entry which is preliminary data.</text>
</comment>
<evidence type="ECO:0000256" key="2">
    <source>
        <dbReference type="ARBA" id="ARBA00006275"/>
    </source>
</evidence>
<evidence type="ECO:0000256" key="1">
    <source>
        <dbReference type="ARBA" id="ARBA00004442"/>
    </source>
</evidence>
<reference evidence="9" key="1">
    <citation type="journal article" date="2021" name="PeerJ">
        <title>Extensive microbial diversity within the chicken gut microbiome revealed by metagenomics and culture.</title>
        <authorList>
            <person name="Gilroy R."/>
            <person name="Ravi A."/>
            <person name="Getino M."/>
            <person name="Pursley I."/>
            <person name="Horton D.L."/>
            <person name="Alikhan N.F."/>
            <person name="Baker D."/>
            <person name="Gharbi K."/>
            <person name="Hall N."/>
            <person name="Watson M."/>
            <person name="Adriaenssens E.M."/>
            <person name="Foster-Nyarko E."/>
            <person name="Jarju S."/>
            <person name="Secka A."/>
            <person name="Antonio M."/>
            <person name="Oren A."/>
            <person name="Chaudhuri R.R."/>
            <person name="La Ragione R."/>
            <person name="Hildebrand F."/>
            <person name="Pallen M.J."/>
        </authorList>
    </citation>
    <scope>NUCLEOTIDE SEQUENCE</scope>
    <source>
        <strain evidence="9">9794</strain>
    </source>
</reference>
<keyword evidence="4" id="KW-0472">Membrane</keyword>
<evidence type="ECO:0000313" key="10">
    <source>
        <dbReference type="Proteomes" id="UP000722357"/>
    </source>
</evidence>
<dbReference type="Gene3D" id="1.25.40.390">
    <property type="match status" value="1"/>
</dbReference>
<proteinExistence type="inferred from homology"/>
<dbReference type="Proteomes" id="UP000722357">
    <property type="component" value="Unassembled WGS sequence"/>
</dbReference>
<name>A0A921L4X0_9BACT</name>
<feature type="chain" id="PRO_5037991387" evidence="6">
    <location>
        <begin position="23"/>
        <end position="604"/>
    </location>
</feature>
<feature type="domain" description="SusD-like N-terminal" evidence="8">
    <location>
        <begin position="30"/>
        <end position="245"/>
    </location>
</feature>
<organism evidence="9 10">
    <name type="scientific">Phocaeicola plebeius</name>
    <dbReference type="NCBI Taxonomy" id="310297"/>
    <lineage>
        <taxon>Bacteria</taxon>
        <taxon>Pseudomonadati</taxon>
        <taxon>Bacteroidota</taxon>
        <taxon>Bacteroidia</taxon>
        <taxon>Bacteroidales</taxon>
        <taxon>Bacteroidaceae</taxon>
        <taxon>Phocaeicola</taxon>
    </lineage>
</organism>
<keyword evidence="5" id="KW-0998">Cell outer membrane</keyword>
<keyword evidence="3 6" id="KW-0732">Signal</keyword>
<dbReference type="EMBL" id="DYWE01000031">
    <property type="protein sequence ID" value="HJF80512.1"/>
    <property type="molecule type" value="Genomic_DNA"/>
</dbReference>
<evidence type="ECO:0000256" key="6">
    <source>
        <dbReference type="SAM" id="SignalP"/>
    </source>
</evidence>
<dbReference type="InterPro" id="IPR012944">
    <property type="entry name" value="SusD_RagB_dom"/>
</dbReference>
<dbReference type="PROSITE" id="PS51257">
    <property type="entry name" value="PROKAR_LIPOPROTEIN"/>
    <property type="match status" value="1"/>
</dbReference>
<comment type="subcellular location">
    <subcellularLocation>
        <location evidence="1">Cell outer membrane</location>
    </subcellularLocation>
</comment>
<dbReference type="AlphaFoldDB" id="A0A921L4X0"/>
<dbReference type="Pfam" id="PF07980">
    <property type="entry name" value="SusD_RagB"/>
    <property type="match status" value="1"/>
</dbReference>
<evidence type="ECO:0000256" key="3">
    <source>
        <dbReference type="ARBA" id="ARBA00022729"/>
    </source>
</evidence>
<evidence type="ECO:0000259" key="7">
    <source>
        <dbReference type="Pfam" id="PF07980"/>
    </source>
</evidence>
<reference evidence="9" key="2">
    <citation type="submission" date="2021-09" db="EMBL/GenBank/DDBJ databases">
        <authorList>
            <person name="Gilroy R."/>
        </authorList>
    </citation>
    <scope>NUCLEOTIDE SEQUENCE</scope>
    <source>
        <strain evidence="9">9794</strain>
    </source>
</reference>
<feature type="signal peptide" evidence="6">
    <location>
        <begin position="1"/>
        <end position="22"/>
    </location>
</feature>
<evidence type="ECO:0000256" key="5">
    <source>
        <dbReference type="ARBA" id="ARBA00023237"/>
    </source>
</evidence>
<dbReference type="Pfam" id="PF14322">
    <property type="entry name" value="SusD-like_3"/>
    <property type="match status" value="1"/>
</dbReference>
<protein>
    <submittedName>
        <fullName evidence="9">RagB/SusD family nutrient uptake outer membrane protein</fullName>
    </submittedName>
</protein>
<feature type="domain" description="RagB/SusD" evidence="7">
    <location>
        <begin position="326"/>
        <end position="603"/>
    </location>
</feature>
<sequence>MKINRTLIYTLLAATLSGTSLTSCEEMFGDFLDKQPSNELTEEETFSLWTNMEEFHYDTYNFLRHGIGRINNSWMDSATDLGETSYSNAGTRVSFNIGNYYSAEAANELTDVWENYYRAIRKCNMLLEKIDEVPQAEEDTYDVYLRDKAVYKAEARFFRAYFYWELFLRYGPIPLVTKVLDPDGDLISDYKERPTTKAYVQEFILKELAECESDLLTVEEVQAELDKLSGRVWQPAARALACRIKLYMASPRFAGQTDITWQDAADAAKSFITDFGDTGKFKLWQEDNATAETNYANAILKPATDNGKNPEIIFWRNDGTFGWSAVENDTPVGEGGKGGMCPSQNLVDMYDLADGTSPFTEYDDTGAPVYNSTTSNGVPAPTVKSGVRYNDANPCYNRDPRLAASILYHGVDWNDGTINVIKGQRDNPIGNANVTPTGYYLRKYMPEEILANNHGGTAFRNWIFIRYAEILLDYAEAINEVSPSNYKEALAVIQPIRDRVGMTLQLENRADLQSQDAARKFIRRERTIELAFEDHRAWDVRRWGVAKEALARDIYGVDVVRENGQTKYVRKIAQPRVFEDKMYLYPIPEGEVWKTNIENNPGWN</sequence>